<dbReference type="InterPro" id="IPR016130">
    <property type="entry name" value="Tyr_Pase_AS"/>
</dbReference>
<feature type="domain" description="Tyrosine-protein phosphatase" evidence="7">
    <location>
        <begin position="182"/>
        <end position="323"/>
    </location>
</feature>
<dbReference type="PROSITE" id="PS50206">
    <property type="entry name" value="RHODANESE_3"/>
    <property type="match status" value="1"/>
</dbReference>
<name>A0A8B8E4Z9_CRAVI</name>
<protein>
    <submittedName>
        <fullName evidence="11">Dual specificity protein phosphatase 1-like</fullName>
    </submittedName>
</protein>
<dbReference type="PANTHER" id="PTHR10159">
    <property type="entry name" value="DUAL SPECIFICITY PROTEIN PHOSPHATASE"/>
    <property type="match status" value="1"/>
</dbReference>
<dbReference type="Proteomes" id="UP000694844">
    <property type="component" value="Chromosome 5"/>
</dbReference>
<dbReference type="SMART" id="SM00404">
    <property type="entry name" value="PTPc_motif"/>
    <property type="match status" value="1"/>
</dbReference>
<evidence type="ECO:0000256" key="6">
    <source>
        <dbReference type="ARBA" id="ARBA00048336"/>
    </source>
</evidence>
<evidence type="ECO:0000256" key="1">
    <source>
        <dbReference type="ARBA" id="ARBA00004123"/>
    </source>
</evidence>
<dbReference type="PANTHER" id="PTHR10159:SF530">
    <property type="entry name" value="DUAL SPECIFICITY PROTEIN PHOSPHATASE DDB_G0271350-RELATED"/>
    <property type="match status" value="1"/>
</dbReference>
<dbReference type="FunFam" id="3.90.190.10:FF:000004">
    <property type="entry name" value="Protein phosphatase Slingshot homolog 2"/>
    <property type="match status" value="1"/>
</dbReference>
<evidence type="ECO:0000313" key="11">
    <source>
        <dbReference type="RefSeq" id="XP_022335662.1"/>
    </source>
</evidence>
<evidence type="ECO:0000313" key="10">
    <source>
        <dbReference type="Proteomes" id="UP000694844"/>
    </source>
</evidence>
<dbReference type="InterPro" id="IPR029021">
    <property type="entry name" value="Prot-tyrosine_phosphatase-like"/>
</dbReference>
<dbReference type="InterPro" id="IPR003595">
    <property type="entry name" value="Tyr_Pase_cat"/>
</dbReference>
<dbReference type="PROSITE" id="PS50056">
    <property type="entry name" value="TYR_PHOSPHATASE_2"/>
    <property type="match status" value="1"/>
</dbReference>
<evidence type="ECO:0000259" key="9">
    <source>
        <dbReference type="PROSITE" id="PS50206"/>
    </source>
</evidence>
<dbReference type="SUPFAM" id="SSF52821">
    <property type="entry name" value="Rhodanese/Cell cycle control phosphatase"/>
    <property type="match status" value="1"/>
</dbReference>
<dbReference type="InterPro" id="IPR000387">
    <property type="entry name" value="Tyr_Pase_dom"/>
</dbReference>
<dbReference type="GO" id="GO:0043409">
    <property type="term" value="P:negative regulation of MAPK cascade"/>
    <property type="evidence" value="ECO:0007669"/>
    <property type="project" value="TreeGrafter"/>
</dbReference>
<dbReference type="Pfam" id="PF00581">
    <property type="entry name" value="Rhodanese"/>
    <property type="match status" value="1"/>
</dbReference>
<dbReference type="KEGG" id="cvn:111132183"/>
<evidence type="ECO:0000256" key="3">
    <source>
        <dbReference type="ARBA" id="ARBA00022801"/>
    </source>
</evidence>
<dbReference type="GO" id="GO:0005737">
    <property type="term" value="C:cytoplasm"/>
    <property type="evidence" value="ECO:0007669"/>
    <property type="project" value="TreeGrafter"/>
</dbReference>
<keyword evidence="10" id="KW-1185">Reference proteome</keyword>
<keyword evidence="4" id="KW-0904">Protein phosphatase</keyword>
<feature type="domain" description="Tyrosine specific protein phosphatases" evidence="8">
    <location>
        <begin position="244"/>
        <end position="301"/>
    </location>
</feature>
<gene>
    <name evidence="11" type="primary">LOC111132183</name>
</gene>
<dbReference type="InterPro" id="IPR000340">
    <property type="entry name" value="Dual-sp_phosphatase_cat-dom"/>
</dbReference>
<keyword evidence="3" id="KW-0378">Hydrolase</keyword>
<reference evidence="11" key="1">
    <citation type="submission" date="2025-08" db="UniProtKB">
        <authorList>
            <consortium name="RefSeq"/>
        </authorList>
    </citation>
    <scope>IDENTIFICATION</scope>
    <source>
        <tissue evidence="11">Whole sample</tissue>
    </source>
</reference>
<dbReference type="Pfam" id="PF00782">
    <property type="entry name" value="DSPc"/>
    <property type="match status" value="1"/>
</dbReference>
<dbReference type="GeneID" id="111132183"/>
<dbReference type="GO" id="GO:0001706">
    <property type="term" value="P:endoderm formation"/>
    <property type="evidence" value="ECO:0007669"/>
    <property type="project" value="TreeGrafter"/>
</dbReference>
<dbReference type="PRINTS" id="PR01764">
    <property type="entry name" value="MAPKPHPHTASE"/>
</dbReference>
<comment type="subcellular location">
    <subcellularLocation>
        <location evidence="1">Nucleus</location>
    </subcellularLocation>
</comment>
<dbReference type="Gene3D" id="3.40.250.10">
    <property type="entry name" value="Rhodanese-like domain"/>
    <property type="match status" value="1"/>
</dbReference>
<evidence type="ECO:0000256" key="2">
    <source>
        <dbReference type="ARBA" id="ARBA00008601"/>
    </source>
</evidence>
<dbReference type="InterPro" id="IPR008343">
    <property type="entry name" value="MKP"/>
</dbReference>
<dbReference type="RefSeq" id="XP_022335662.1">
    <property type="nucleotide sequence ID" value="XM_022479954.1"/>
</dbReference>
<dbReference type="OrthoDB" id="165342at2759"/>
<evidence type="ECO:0000256" key="4">
    <source>
        <dbReference type="ARBA" id="ARBA00022912"/>
    </source>
</evidence>
<dbReference type="CDD" id="cd01446">
    <property type="entry name" value="DSP_MapKP"/>
    <property type="match status" value="1"/>
</dbReference>
<dbReference type="SMART" id="SM00195">
    <property type="entry name" value="DSPc"/>
    <property type="match status" value="1"/>
</dbReference>
<comment type="catalytic activity">
    <reaction evidence="6">
        <text>O-phospho-L-threonyl-[protein] + H2O = L-threonyl-[protein] + phosphate</text>
        <dbReference type="Rhea" id="RHEA:47004"/>
        <dbReference type="Rhea" id="RHEA-COMP:11060"/>
        <dbReference type="Rhea" id="RHEA-COMP:11605"/>
        <dbReference type="ChEBI" id="CHEBI:15377"/>
        <dbReference type="ChEBI" id="CHEBI:30013"/>
        <dbReference type="ChEBI" id="CHEBI:43474"/>
        <dbReference type="ChEBI" id="CHEBI:61977"/>
        <dbReference type="EC" id="3.1.3.16"/>
    </reaction>
</comment>
<proteinExistence type="inferred from homology"/>
<dbReference type="InterPro" id="IPR001763">
    <property type="entry name" value="Rhodanese-like_dom"/>
</dbReference>
<dbReference type="InterPro" id="IPR036873">
    <property type="entry name" value="Rhodanese-like_dom_sf"/>
</dbReference>
<organism evidence="10 11">
    <name type="scientific">Crassostrea virginica</name>
    <name type="common">Eastern oyster</name>
    <dbReference type="NCBI Taxonomy" id="6565"/>
    <lineage>
        <taxon>Eukaryota</taxon>
        <taxon>Metazoa</taxon>
        <taxon>Spiralia</taxon>
        <taxon>Lophotrochozoa</taxon>
        <taxon>Mollusca</taxon>
        <taxon>Bivalvia</taxon>
        <taxon>Autobranchia</taxon>
        <taxon>Pteriomorphia</taxon>
        <taxon>Ostreida</taxon>
        <taxon>Ostreoidea</taxon>
        <taxon>Ostreidae</taxon>
        <taxon>Crassostrea</taxon>
    </lineage>
</organism>
<dbReference type="GO" id="GO:0004722">
    <property type="term" value="F:protein serine/threonine phosphatase activity"/>
    <property type="evidence" value="ECO:0007669"/>
    <property type="project" value="UniProtKB-EC"/>
</dbReference>
<evidence type="ECO:0000259" key="7">
    <source>
        <dbReference type="PROSITE" id="PS50054"/>
    </source>
</evidence>
<dbReference type="InterPro" id="IPR020422">
    <property type="entry name" value="TYR_PHOSPHATASE_DUAL_dom"/>
</dbReference>
<accession>A0A8B8E4Z9</accession>
<dbReference type="GO" id="GO:0005634">
    <property type="term" value="C:nucleus"/>
    <property type="evidence" value="ECO:0007669"/>
    <property type="project" value="UniProtKB-SubCell"/>
</dbReference>
<evidence type="ECO:0000256" key="5">
    <source>
        <dbReference type="ARBA" id="ARBA00023242"/>
    </source>
</evidence>
<keyword evidence="5" id="KW-0539">Nucleus</keyword>
<dbReference type="Gene3D" id="3.90.190.10">
    <property type="entry name" value="Protein tyrosine phosphatase superfamily"/>
    <property type="match status" value="1"/>
</dbReference>
<evidence type="ECO:0000259" key="8">
    <source>
        <dbReference type="PROSITE" id="PS50056"/>
    </source>
</evidence>
<comment type="similarity">
    <text evidence="2">Belongs to the protein-tyrosine phosphatase family. Non-receptor class dual specificity subfamily.</text>
</comment>
<dbReference type="PRINTS" id="PR01908">
    <property type="entry name" value="ADSPHPHTASE"/>
</dbReference>
<dbReference type="SUPFAM" id="SSF52799">
    <property type="entry name" value="(Phosphotyrosine protein) phosphatases II"/>
    <property type="match status" value="1"/>
</dbReference>
<dbReference type="AlphaFoldDB" id="A0A8B8E4Z9"/>
<dbReference type="GO" id="GO:0017017">
    <property type="term" value="F:MAP kinase tyrosine/serine/threonine phosphatase activity"/>
    <property type="evidence" value="ECO:0007669"/>
    <property type="project" value="InterPro"/>
</dbReference>
<feature type="domain" description="Rhodanese" evidence="9">
    <location>
        <begin position="32"/>
        <end position="148"/>
    </location>
</feature>
<sequence length="378" mass="42154">MECSVVRTKAAAMETISLSDFHHTLVHFNINNLSSLLVLDSRPYISYNNGHIIGSKNMYCPPISKRRFVNGGKLHLEKMLDSEVRHKLVSGGYSRIVIYGENEDEMDQSDSNVNIVWHSIKQLGFGGRCQFLKGGFAHFQQRFPMQCTLGEEAPLPLSTPDPTPQEKSQRHALFRTNSTLTEPVEVFPHLYLGNALTAACMQDLQRLGITAILNVSATCKNHFTSQFVYKNIPVDDNHSTQLSDWFSEAITFIDEVKDAGGKTLVHCHAGVSRSATICIAYVMYSRNTTLDAAFEMVKSCRSEISPNAGFMHQLLDFEKELEQKRRRLSQLTPPCSPPCRFFSVSSSFCSSVDTNVSSPFSTPFSSPTALTSPMVAFT</sequence>
<dbReference type="PROSITE" id="PS00383">
    <property type="entry name" value="TYR_PHOSPHATASE_1"/>
    <property type="match status" value="1"/>
</dbReference>
<dbReference type="PROSITE" id="PS50054">
    <property type="entry name" value="TYR_PHOSPHATASE_DUAL"/>
    <property type="match status" value="1"/>
</dbReference>